<evidence type="ECO:0000259" key="7">
    <source>
        <dbReference type="Pfam" id="PF17188"/>
    </source>
</evidence>
<dbReference type="PANTHER" id="PTHR38782:SF1">
    <property type="entry name" value="SIGMA-E FACTOR REGULATORY PROTEIN RSEB"/>
    <property type="match status" value="1"/>
</dbReference>
<gene>
    <name evidence="8" type="ORF">DRW07_12315</name>
</gene>
<dbReference type="Pfam" id="PF17188">
    <property type="entry name" value="MucB_RseB_C"/>
    <property type="match status" value="1"/>
</dbReference>
<evidence type="ECO:0000256" key="4">
    <source>
        <dbReference type="ARBA" id="ARBA00022764"/>
    </source>
</evidence>
<dbReference type="InterPro" id="IPR005588">
    <property type="entry name" value="MucB_RseB"/>
</dbReference>
<dbReference type="InterPro" id="IPR038484">
    <property type="entry name" value="MucB/RseB_C_sf"/>
</dbReference>
<keyword evidence="3 5" id="KW-0732">Signal</keyword>
<dbReference type="PIRSF" id="PIRSF005427">
    <property type="entry name" value="RseB"/>
    <property type="match status" value="1"/>
</dbReference>
<organism evidence="8 9">
    <name type="scientific">Alteromonas sediminis</name>
    <dbReference type="NCBI Taxonomy" id="2259342"/>
    <lineage>
        <taxon>Bacteria</taxon>
        <taxon>Pseudomonadati</taxon>
        <taxon>Pseudomonadota</taxon>
        <taxon>Gammaproteobacteria</taxon>
        <taxon>Alteromonadales</taxon>
        <taxon>Alteromonadaceae</taxon>
        <taxon>Alteromonas/Salinimonas group</taxon>
        <taxon>Alteromonas</taxon>
    </lineage>
</organism>
<evidence type="ECO:0000313" key="8">
    <source>
        <dbReference type="EMBL" id="RPJ65604.1"/>
    </source>
</evidence>
<comment type="subcellular location">
    <subcellularLocation>
        <location evidence="1">Periplasm</location>
    </subcellularLocation>
</comment>
<dbReference type="GO" id="GO:0045152">
    <property type="term" value="F:antisigma factor binding"/>
    <property type="evidence" value="ECO:0007669"/>
    <property type="project" value="TreeGrafter"/>
</dbReference>
<feature type="domain" description="MucB/RseB N-terminal" evidence="6">
    <location>
        <begin position="39"/>
        <end position="222"/>
    </location>
</feature>
<feature type="domain" description="MucB/RseB C-terminal" evidence="7">
    <location>
        <begin position="233"/>
        <end position="326"/>
    </location>
</feature>
<comment type="similarity">
    <text evidence="2">Belongs to the RseB family.</text>
</comment>
<evidence type="ECO:0000256" key="1">
    <source>
        <dbReference type="ARBA" id="ARBA00004418"/>
    </source>
</evidence>
<dbReference type="CDD" id="cd16327">
    <property type="entry name" value="RseB"/>
    <property type="match status" value="1"/>
</dbReference>
<dbReference type="Proteomes" id="UP000275281">
    <property type="component" value="Unassembled WGS sequence"/>
</dbReference>
<dbReference type="GO" id="GO:0032885">
    <property type="term" value="P:regulation of polysaccharide biosynthetic process"/>
    <property type="evidence" value="ECO:0007669"/>
    <property type="project" value="TreeGrafter"/>
</dbReference>
<accession>A0A3N5Z5L2</accession>
<proteinExistence type="inferred from homology"/>
<dbReference type="InterPro" id="IPR033436">
    <property type="entry name" value="MucB/RseB_C"/>
</dbReference>
<feature type="chain" id="PRO_5018095894" evidence="5">
    <location>
        <begin position="21"/>
        <end position="330"/>
    </location>
</feature>
<dbReference type="GO" id="GO:0030288">
    <property type="term" value="C:outer membrane-bounded periplasmic space"/>
    <property type="evidence" value="ECO:0007669"/>
    <property type="project" value="TreeGrafter"/>
</dbReference>
<dbReference type="OrthoDB" id="7067274at2"/>
<dbReference type="AlphaFoldDB" id="A0A3N5Z5L2"/>
<dbReference type="EMBL" id="RPOK01000004">
    <property type="protein sequence ID" value="RPJ65604.1"/>
    <property type="molecule type" value="Genomic_DNA"/>
</dbReference>
<dbReference type="PANTHER" id="PTHR38782">
    <property type="match status" value="1"/>
</dbReference>
<feature type="signal peptide" evidence="5">
    <location>
        <begin position="1"/>
        <end position="20"/>
    </location>
</feature>
<evidence type="ECO:0000256" key="2">
    <source>
        <dbReference type="ARBA" id="ARBA00008150"/>
    </source>
</evidence>
<evidence type="ECO:0000313" key="9">
    <source>
        <dbReference type="Proteomes" id="UP000275281"/>
    </source>
</evidence>
<evidence type="ECO:0000256" key="5">
    <source>
        <dbReference type="SAM" id="SignalP"/>
    </source>
</evidence>
<dbReference type="InterPro" id="IPR033434">
    <property type="entry name" value="MucB/RseB_N"/>
</dbReference>
<protein>
    <submittedName>
        <fullName evidence="8">Sigma-E factor regulatory protein RseB</fullName>
    </submittedName>
</protein>
<reference evidence="8 9" key="1">
    <citation type="submission" date="2018-11" db="EMBL/GenBank/DDBJ databases">
        <authorList>
            <person name="Ye M.-Q."/>
            <person name="Du Z.-J."/>
        </authorList>
    </citation>
    <scope>NUCLEOTIDE SEQUENCE [LARGE SCALE GENOMIC DNA]</scope>
    <source>
        <strain evidence="8 9">U0105</strain>
    </source>
</reference>
<keyword evidence="9" id="KW-1185">Reference proteome</keyword>
<keyword evidence="4" id="KW-0574">Periplasm</keyword>
<name>A0A3N5Z5L2_9ALTE</name>
<evidence type="ECO:0000259" key="6">
    <source>
        <dbReference type="Pfam" id="PF03888"/>
    </source>
</evidence>
<dbReference type="Gene3D" id="2.50.20.10">
    <property type="entry name" value="Lipoprotein localisation LolA/LolB/LppX"/>
    <property type="match status" value="1"/>
</dbReference>
<dbReference type="RefSeq" id="WP_124028236.1">
    <property type="nucleotide sequence ID" value="NZ_JBHRSN010000007.1"/>
</dbReference>
<evidence type="ECO:0000256" key="3">
    <source>
        <dbReference type="ARBA" id="ARBA00022729"/>
    </source>
</evidence>
<dbReference type="Pfam" id="PF03888">
    <property type="entry name" value="MucB_RseB"/>
    <property type="match status" value="1"/>
</dbReference>
<sequence length="330" mass="36885">MMGKLLLLFVLATTSLGVVALQSPDTPEQSPTTTKKLTAKDWLSRLKTVVSESNYEVSFVLSRVGHEAVPYLWRHSVLPDGTDMEQLNLQNGPGREFIRVNQQISVFEPDQPPYSVYGNNINGPIPTALLNAPESLYGAYEFVLVGRSRVSGRPAQQIRVVSQDNTRYAYQVWLDEETAMLLKMNMLDKQGNVLEQIQVSSFSFSEQPHPYFQRVNQSALPKVMALPPTQLGEHKWAVSYVPVGMKEVKQDTRRLAISGQLVDYRLFSDGLVDVSVYVEPANQSLNQDVLLRHKLNTFLSLTNGNVQVTVIGEIPPETANNIARSLVVSR</sequence>
<dbReference type="Gene3D" id="3.30.200.100">
    <property type="entry name" value="MucB/RseB, C-terminal domain"/>
    <property type="match status" value="1"/>
</dbReference>
<comment type="caution">
    <text evidence="8">The sequence shown here is derived from an EMBL/GenBank/DDBJ whole genome shotgun (WGS) entry which is preliminary data.</text>
</comment>